<dbReference type="InterPro" id="IPR047187">
    <property type="entry name" value="SF1_C_Upf1"/>
</dbReference>
<comment type="caution">
    <text evidence="2">The sequence shown here is derived from an EMBL/GenBank/DDBJ whole genome shotgun (WGS) entry which is preliminary data.</text>
</comment>
<dbReference type="Pfam" id="PF13087">
    <property type="entry name" value="AAA_12"/>
    <property type="match status" value="1"/>
</dbReference>
<reference evidence="2" key="1">
    <citation type="submission" date="2020-05" db="EMBL/GenBank/DDBJ databases">
        <title>Mycena genomes resolve the evolution of fungal bioluminescence.</title>
        <authorList>
            <person name="Tsai I.J."/>
        </authorList>
    </citation>
    <scope>NUCLEOTIDE SEQUENCE</scope>
    <source>
        <strain evidence="2">171206Taipei</strain>
    </source>
</reference>
<proteinExistence type="predicted"/>
<dbReference type="InterPro" id="IPR041679">
    <property type="entry name" value="DNA2/NAM7-like_C"/>
</dbReference>
<keyword evidence="3" id="KW-1185">Reference proteome</keyword>
<dbReference type="InterPro" id="IPR045055">
    <property type="entry name" value="DNA2/NAM7-like"/>
</dbReference>
<dbReference type="EMBL" id="JACAZF010000002">
    <property type="protein sequence ID" value="KAF7312419.1"/>
    <property type="molecule type" value="Genomic_DNA"/>
</dbReference>
<evidence type="ECO:0000259" key="1">
    <source>
        <dbReference type="Pfam" id="PF13087"/>
    </source>
</evidence>
<dbReference type="SUPFAM" id="SSF52540">
    <property type="entry name" value="P-loop containing nucleoside triphosphate hydrolases"/>
    <property type="match status" value="1"/>
</dbReference>
<dbReference type="PANTHER" id="PTHR10887:SF495">
    <property type="entry name" value="HELICASE SENATAXIN ISOFORM X1-RELATED"/>
    <property type="match status" value="1"/>
</dbReference>
<gene>
    <name evidence="2" type="ORF">MIND_00255400</name>
</gene>
<dbReference type="Gene3D" id="3.40.50.300">
    <property type="entry name" value="P-loop containing nucleotide triphosphate hydrolases"/>
    <property type="match status" value="2"/>
</dbReference>
<dbReference type="Proteomes" id="UP000636479">
    <property type="component" value="Unassembled WGS sequence"/>
</dbReference>
<evidence type="ECO:0000313" key="3">
    <source>
        <dbReference type="Proteomes" id="UP000636479"/>
    </source>
</evidence>
<dbReference type="Pfam" id="PF13604">
    <property type="entry name" value="AAA_30"/>
    <property type="match status" value="1"/>
</dbReference>
<feature type="domain" description="DNA2/NAM7 helicase-like C-terminal" evidence="1">
    <location>
        <begin position="595"/>
        <end position="777"/>
    </location>
</feature>
<dbReference type="PANTHER" id="PTHR10887">
    <property type="entry name" value="DNA2/NAM7 HELICASE FAMILY"/>
    <property type="match status" value="1"/>
</dbReference>
<dbReference type="CDD" id="cd18808">
    <property type="entry name" value="SF1_C_Upf1"/>
    <property type="match status" value="1"/>
</dbReference>
<dbReference type="GeneID" id="59341948"/>
<dbReference type="InterPro" id="IPR027417">
    <property type="entry name" value="P-loop_NTPase"/>
</dbReference>
<dbReference type="RefSeq" id="XP_037224527.1">
    <property type="nucleotide sequence ID" value="XM_037359432.1"/>
</dbReference>
<dbReference type="OrthoDB" id="6513042at2759"/>
<evidence type="ECO:0000313" key="2">
    <source>
        <dbReference type="EMBL" id="KAF7312419.1"/>
    </source>
</evidence>
<organism evidence="2 3">
    <name type="scientific">Mycena indigotica</name>
    <dbReference type="NCBI Taxonomy" id="2126181"/>
    <lineage>
        <taxon>Eukaryota</taxon>
        <taxon>Fungi</taxon>
        <taxon>Dikarya</taxon>
        <taxon>Basidiomycota</taxon>
        <taxon>Agaricomycotina</taxon>
        <taxon>Agaricomycetes</taxon>
        <taxon>Agaricomycetidae</taxon>
        <taxon>Agaricales</taxon>
        <taxon>Marasmiineae</taxon>
        <taxon>Mycenaceae</taxon>
        <taxon>Mycena</taxon>
    </lineage>
</organism>
<protein>
    <submittedName>
        <fullName evidence="2">AAA-12 domain-containing protein</fullName>
    </submittedName>
</protein>
<accession>A0A8H6WBA5</accession>
<dbReference type="AlphaFoldDB" id="A0A8H6WBA5"/>
<sequence length="805" mass="89109">MTFSHFSSLSVTTMSTTSFSFTSKVFTGVPVPNASVSVDVVNIAQLHTHIIKTLLQSASDGALGVAPVYGTHSALSKIAFASRTRVLVVIIGKPSSLKKDVKSKLAPLVTSHLTKAAFRMDSVVAAFFMDLQLLLDGGIDLLSTETKNERESMEALFGVLGSSKQPNQAKARGLFEGYEKAKRTTDRQLAEQAWIAWYIATTSQSAKVATPIRASAIPTEHLTVLAKLVRDRQQLHALKPHTTENEISPDYSVKRKQLNAQSIRFKTRLQRHNPVGISPLPDELAHIFVQQVMLTMGEKKIMGHISSTNGKKSKISYKGSITNGKIPLKITTIGKEPPTNAESKRTSVVLSALKQTNTIVAQPFFKALWLDAGTKQNRKPLQLAIAATVPNSRIAFPRQLNPSQEAAIRAILSPQPMVVIQGPPGTGKTTVIAAAVINIRALPVSRRQNVYLVAQSNVAVKNIAEKLASVDFLDFKLIVSKEFHYEWHEHLYHKVNPNLIRMDKLEKNIVGVERQLLGAKVILCTLSMLSNPNFGVITQLVPLQTVIIDEASQIEVGDYVPLISLFSTTLNKMAFIGDDKQLPPYGQSDISSLKSVFEMSHLRDHALFLDTQYRSVPCLLVERFDILSDSMPMQLGRFIGERVYNSKLKSMHPIATRCCEFIDVSGSAEERKGQSWFNLAEIKVVIAEARKLVQRDKSFRIITPYDPQRSKIEAALRSEGLDADDKVFCVDSFQGNEDDYIILSLVRTSNIGFMAEKRRVNVMLTRCKRGLTIVTNKTLVDGKAEKTLIGKLALSLGKNAWRPFE</sequence>
<name>A0A8H6WBA5_9AGAR</name>